<gene>
    <name evidence="3" type="primary">Contig4583.g4892</name>
    <name evidence="3" type="ORF">STYLEM_14879</name>
</gene>
<feature type="transmembrane region" description="Helical" evidence="2">
    <location>
        <begin position="156"/>
        <end position="173"/>
    </location>
</feature>
<organism evidence="3 4">
    <name type="scientific">Stylonychia lemnae</name>
    <name type="common">Ciliate</name>
    <dbReference type="NCBI Taxonomy" id="5949"/>
    <lineage>
        <taxon>Eukaryota</taxon>
        <taxon>Sar</taxon>
        <taxon>Alveolata</taxon>
        <taxon>Ciliophora</taxon>
        <taxon>Intramacronucleata</taxon>
        <taxon>Spirotrichea</taxon>
        <taxon>Stichotrichia</taxon>
        <taxon>Sporadotrichida</taxon>
        <taxon>Oxytrichidae</taxon>
        <taxon>Stylonychinae</taxon>
        <taxon>Stylonychia</taxon>
    </lineage>
</organism>
<accession>A0A078AX11</accession>
<evidence type="ECO:0000256" key="1">
    <source>
        <dbReference type="SAM" id="MobiDB-lite"/>
    </source>
</evidence>
<name>A0A078AX11_STYLE</name>
<proteinExistence type="predicted"/>
<evidence type="ECO:0000313" key="3">
    <source>
        <dbReference type="EMBL" id="CDW85792.1"/>
    </source>
</evidence>
<feature type="compositionally biased region" description="Polar residues" evidence="1">
    <location>
        <begin position="7"/>
        <end position="20"/>
    </location>
</feature>
<evidence type="ECO:0000256" key="2">
    <source>
        <dbReference type="SAM" id="Phobius"/>
    </source>
</evidence>
<feature type="region of interest" description="Disordered" evidence="1">
    <location>
        <begin position="1"/>
        <end position="20"/>
    </location>
</feature>
<dbReference type="AlphaFoldDB" id="A0A078AX11"/>
<dbReference type="EMBL" id="CCKQ01014057">
    <property type="protein sequence ID" value="CDW85792.1"/>
    <property type="molecule type" value="Genomic_DNA"/>
</dbReference>
<dbReference type="OrthoDB" id="10633917at2759"/>
<feature type="transmembrane region" description="Helical" evidence="2">
    <location>
        <begin position="106"/>
        <end position="125"/>
    </location>
</feature>
<evidence type="ECO:0000313" key="4">
    <source>
        <dbReference type="Proteomes" id="UP000039865"/>
    </source>
</evidence>
<dbReference type="Proteomes" id="UP000039865">
    <property type="component" value="Unassembled WGS sequence"/>
</dbReference>
<keyword evidence="2" id="KW-0472">Membrane</keyword>
<dbReference type="InParanoid" id="A0A078AX11"/>
<reference evidence="3 4" key="1">
    <citation type="submission" date="2014-06" db="EMBL/GenBank/DDBJ databases">
        <authorList>
            <person name="Swart Estienne"/>
        </authorList>
    </citation>
    <scope>NUCLEOTIDE SEQUENCE [LARGE SCALE GENOMIC DNA]</scope>
    <source>
        <strain evidence="3 4">130c</strain>
    </source>
</reference>
<feature type="transmembrane region" description="Helical" evidence="2">
    <location>
        <begin position="185"/>
        <end position="203"/>
    </location>
</feature>
<keyword evidence="4" id="KW-1185">Reference proteome</keyword>
<keyword evidence="2" id="KW-0812">Transmembrane</keyword>
<sequence length="210" mass="24937">MDHNGDNESQQNDDVVNSIKSGDVPKKKRIILRFPDGTYSHALKFGDSDSWLEMKMNNENQNRRAGVNRIQILQIEDEVEYIINNIDFMLDPEQAMNKYNEHRRNLTYFLVINFVFEIMLYYYLFSNMDFIISQLSEIYRDLTIEKLNRVFKLSNGIDIIVNMFMYSLGYMALKTHKITIFNAYHWVLMIAIFSRIVISYLNMQTFGSFI</sequence>
<keyword evidence="2" id="KW-1133">Transmembrane helix</keyword>
<protein>
    <submittedName>
        <fullName evidence="3">Uncharacterized protein</fullName>
    </submittedName>
</protein>